<dbReference type="CDD" id="cd00719">
    <property type="entry name" value="GIY-YIG_SF"/>
    <property type="match status" value="1"/>
</dbReference>
<gene>
    <name evidence="2" type="ORF">METZ01_LOCUS253553</name>
</gene>
<evidence type="ECO:0000313" key="2">
    <source>
        <dbReference type="EMBL" id="SVC00699.1"/>
    </source>
</evidence>
<dbReference type="AlphaFoldDB" id="A0A382IN60"/>
<feature type="domain" description="GIY-YIG" evidence="1">
    <location>
        <begin position="208"/>
        <end position="245"/>
    </location>
</feature>
<name>A0A382IN60_9ZZZZ</name>
<dbReference type="Gene3D" id="3.40.1440.10">
    <property type="entry name" value="GIY-YIG endonuclease"/>
    <property type="match status" value="1"/>
</dbReference>
<protein>
    <recommendedName>
        <fullName evidence="1">GIY-YIG domain-containing protein</fullName>
    </recommendedName>
</protein>
<reference evidence="2" key="1">
    <citation type="submission" date="2018-05" db="EMBL/GenBank/DDBJ databases">
        <authorList>
            <person name="Lanie J.A."/>
            <person name="Ng W.-L."/>
            <person name="Kazmierczak K.M."/>
            <person name="Andrzejewski T.M."/>
            <person name="Davidsen T.M."/>
            <person name="Wayne K.J."/>
            <person name="Tettelin H."/>
            <person name="Glass J.I."/>
            <person name="Rusch D."/>
            <person name="Podicherti R."/>
            <person name="Tsui H.-C.T."/>
            <person name="Winkler M.E."/>
        </authorList>
    </citation>
    <scope>NUCLEOTIDE SEQUENCE</scope>
</reference>
<evidence type="ECO:0000259" key="1">
    <source>
        <dbReference type="Pfam" id="PF01541"/>
    </source>
</evidence>
<dbReference type="Pfam" id="PF01541">
    <property type="entry name" value="GIY-YIG"/>
    <property type="match status" value="1"/>
</dbReference>
<dbReference type="EMBL" id="UINC01068236">
    <property type="protein sequence ID" value="SVC00699.1"/>
    <property type="molecule type" value="Genomic_DNA"/>
</dbReference>
<organism evidence="2">
    <name type="scientific">marine metagenome</name>
    <dbReference type="NCBI Taxonomy" id="408172"/>
    <lineage>
        <taxon>unclassified sequences</taxon>
        <taxon>metagenomes</taxon>
        <taxon>ecological metagenomes</taxon>
    </lineage>
</organism>
<sequence>MRKSQNTSISERSNVRNEMWRKKVDNSIFRYDGTAIPRWMVANWELEKYFPDTEGSLRKGDEESETTIKFNNENYKGHLTCSFPKNRSNKVHRLWISEDLKEELKRTFVMSHMRDIESGLRGDVGDVEKEIPFWEFVDIEFDPDNKSFIFTAHYKHEPLFPDLFKNLAGSPALKVIEDEIEGKSKFRIHKQDWKLKDKLETEMGALNSIYTLIDVNNKLIYVGEAKDLKKRLKQKYTSIPNWTHYRYDVLPKNTTLEVRVAIERMMIRSYASLLKNKTNVESFEISTYRLTNDKIDK</sequence>
<dbReference type="SUPFAM" id="SSF82771">
    <property type="entry name" value="GIY-YIG endonuclease"/>
    <property type="match status" value="1"/>
</dbReference>
<proteinExistence type="predicted"/>
<dbReference type="InterPro" id="IPR035901">
    <property type="entry name" value="GIY-YIG_endonuc_sf"/>
</dbReference>
<dbReference type="InterPro" id="IPR000305">
    <property type="entry name" value="GIY-YIG_endonuc"/>
</dbReference>
<accession>A0A382IN60</accession>